<protein>
    <recommendedName>
        <fullName evidence="4">Nif11 family protein</fullName>
    </recommendedName>
</protein>
<evidence type="ECO:0008006" key="4">
    <source>
        <dbReference type="Google" id="ProtNLM"/>
    </source>
</evidence>
<reference evidence="2 3" key="1">
    <citation type="submission" date="2018-11" db="EMBL/GenBank/DDBJ databases">
        <title>the genome of Mesorhizobium tamadayense DSM 28320.</title>
        <authorList>
            <person name="Gao J."/>
        </authorList>
    </citation>
    <scope>NUCLEOTIDE SEQUENCE [LARGE SCALE GENOMIC DNA]</scope>
    <source>
        <strain evidence="2 3">DSM 28320</strain>
    </source>
</reference>
<dbReference type="EMBL" id="RQXT01000086">
    <property type="protein sequence ID" value="RRH88731.1"/>
    <property type="molecule type" value="Genomic_DNA"/>
</dbReference>
<evidence type="ECO:0000256" key="1">
    <source>
        <dbReference type="SAM" id="Phobius"/>
    </source>
</evidence>
<dbReference type="OrthoDB" id="8097766at2"/>
<proteinExistence type="predicted"/>
<keyword evidence="3" id="KW-1185">Reference proteome</keyword>
<name>A0A3P3ER47_9HYPH</name>
<dbReference type="Proteomes" id="UP000273786">
    <property type="component" value="Unassembled WGS sequence"/>
</dbReference>
<organism evidence="2 3">
    <name type="scientific">Mesorhizobium tamadayense</name>
    <dbReference type="NCBI Taxonomy" id="425306"/>
    <lineage>
        <taxon>Bacteria</taxon>
        <taxon>Pseudomonadati</taxon>
        <taxon>Pseudomonadota</taxon>
        <taxon>Alphaproteobacteria</taxon>
        <taxon>Hyphomicrobiales</taxon>
        <taxon>Phyllobacteriaceae</taxon>
        <taxon>Mesorhizobium</taxon>
    </lineage>
</organism>
<evidence type="ECO:0000313" key="3">
    <source>
        <dbReference type="Proteomes" id="UP000273786"/>
    </source>
</evidence>
<gene>
    <name evidence="2" type="ORF">EH240_34995</name>
</gene>
<sequence>MARTDVKRFINELGKKGSPLENLKRRAGGLASIVEFAKDLDYNITLDEVKGFIRSNSREKPNSKKLRATAGRKGGSSVSTLTSLVHTNALANCAPCMSMSPVKVGGKTATVAVVLVVVIVVAVAS</sequence>
<comment type="caution">
    <text evidence="2">The sequence shown here is derived from an EMBL/GenBank/DDBJ whole genome shotgun (WGS) entry which is preliminary data.</text>
</comment>
<keyword evidence="1" id="KW-1133">Transmembrane helix</keyword>
<evidence type="ECO:0000313" key="2">
    <source>
        <dbReference type="EMBL" id="RRH88731.1"/>
    </source>
</evidence>
<feature type="transmembrane region" description="Helical" evidence="1">
    <location>
        <begin position="104"/>
        <end position="124"/>
    </location>
</feature>
<keyword evidence="1" id="KW-0472">Membrane</keyword>
<keyword evidence="1" id="KW-0812">Transmembrane</keyword>
<accession>A0A3P3ER47</accession>
<dbReference type="AlphaFoldDB" id="A0A3P3ER47"/>
<dbReference type="RefSeq" id="WP_125006922.1">
    <property type="nucleotide sequence ID" value="NZ_RQXT01000086.1"/>
</dbReference>